<accession>A0A1I3LK68</accession>
<evidence type="ECO:0000313" key="3">
    <source>
        <dbReference type="Proteomes" id="UP000243887"/>
    </source>
</evidence>
<dbReference type="AlphaFoldDB" id="A0A1I3LK68"/>
<dbReference type="OrthoDB" id="1296151at2"/>
<proteinExistence type="predicted"/>
<organism evidence="2 3">
    <name type="scientific">Myroides guanonis</name>
    <dbReference type="NCBI Taxonomy" id="1150112"/>
    <lineage>
        <taxon>Bacteria</taxon>
        <taxon>Pseudomonadati</taxon>
        <taxon>Bacteroidota</taxon>
        <taxon>Flavobacteriia</taxon>
        <taxon>Flavobacteriales</taxon>
        <taxon>Flavobacteriaceae</taxon>
        <taxon>Myroides</taxon>
    </lineage>
</organism>
<dbReference type="EMBL" id="FORU01000001">
    <property type="protein sequence ID" value="SFI84940.1"/>
    <property type="molecule type" value="Genomic_DNA"/>
</dbReference>
<protein>
    <submittedName>
        <fullName evidence="2">Uncharacterized protein</fullName>
    </submittedName>
</protein>
<name>A0A1I3LK68_9FLAO</name>
<evidence type="ECO:0000313" key="2">
    <source>
        <dbReference type="EMBL" id="SFI84940.1"/>
    </source>
</evidence>
<gene>
    <name evidence="2" type="ORF">SAMN04487893_101363</name>
</gene>
<evidence type="ECO:0000256" key="1">
    <source>
        <dbReference type="SAM" id="Coils"/>
    </source>
</evidence>
<dbReference type="Proteomes" id="UP000243887">
    <property type="component" value="Unassembled WGS sequence"/>
</dbReference>
<sequence>MKSILSVFFIFFHFVFSAQTIGISEVIAVESKVSLYESNVDKINKLRNEIPELEKQWKENIAKLSAEIAALNLERDNLIADMKVGARCSQCGGWKSDFEKKGENFEKHLGDVKGYAIPATTGEIETTRKSYSEKIAIKKVHLQNLEKGDKSILKQYEQIDKLIKDNEKLCDEITKHSKSYEQKLLNDAKSKHDFWLEDVLSSGSKAFVESSKKRLLKAKKNWLEQEFVEKNIVELKKIKNENQRNQDDKKQQIAENEIKISSLKAEQIQQTESFQTELDELYKRLKELEDKLFKETNETLKNQLNETKEELSKEVLRLKEKMVEYVSKSDQNIALKSDQNSNLYTEITQLVGSLNREQIQKTKELNEELALKLGDLKKLESESEINGKKYLEEYTEKLKEYKQKNDAFTKEITLESNRMLLASRKTNCSVWNETSGKVTLNWNKKLPCVNKFAFPDTIMTEEVMGSSSCSSDLFFQNGTSVYRSFYNGLSDKEKQAL</sequence>
<reference evidence="3" key="1">
    <citation type="submission" date="2016-10" db="EMBL/GenBank/DDBJ databases">
        <authorList>
            <person name="Varghese N."/>
            <person name="Submissions S."/>
        </authorList>
    </citation>
    <scope>NUCLEOTIDE SEQUENCE [LARGE SCALE GENOMIC DNA]</scope>
    <source>
        <strain evidence="3">DSM 26542</strain>
    </source>
</reference>
<feature type="coiled-coil region" evidence="1">
    <location>
        <begin position="235"/>
        <end position="328"/>
    </location>
</feature>
<feature type="coiled-coil region" evidence="1">
    <location>
        <begin position="36"/>
        <end position="81"/>
    </location>
</feature>
<keyword evidence="3" id="KW-1185">Reference proteome</keyword>
<feature type="coiled-coil region" evidence="1">
    <location>
        <begin position="359"/>
        <end position="418"/>
    </location>
</feature>
<keyword evidence="1" id="KW-0175">Coiled coil</keyword>
<dbReference type="RefSeq" id="WP_143077698.1">
    <property type="nucleotide sequence ID" value="NZ_FORU01000001.1"/>
</dbReference>